<dbReference type="Proteomes" id="UP000184300">
    <property type="component" value="Unassembled WGS sequence"/>
</dbReference>
<dbReference type="InterPro" id="IPR011333">
    <property type="entry name" value="SKP1/BTB/POZ_sf"/>
</dbReference>
<feature type="domain" description="BTB" evidence="1">
    <location>
        <begin position="9"/>
        <end position="71"/>
    </location>
</feature>
<gene>
    <name evidence="2" type="ORF">ASPGLDRAFT_118510</name>
</gene>
<name>A0A1L9VVM9_ASPGL</name>
<evidence type="ECO:0000313" key="3">
    <source>
        <dbReference type="Proteomes" id="UP000184300"/>
    </source>
</evidence>
<proteinExistence type="predicted"/>
<dbReference type="SUPFAM" id="SSF54695">
    <property type="entry name" value="POZ domain"/>
    <property type="match status" value="1"/>
</dbReference>
<dbReference type="PROSITE" id="PS50097">
    <property type="entry name" value="BTB"/>
    <property type="match status" value="1"/>
</dbReference>
<protein>
    <recommendedName>
        <fullName evidence="1">BTB domain-containing protein</fullName>
    </recommendedName>
</protein>
<dbReference type="VEuPathDB" id="FungiDB:ASPGLDRAFT_118510"/>
<organism evidence="2 3">
    <name type="scientific">Aspergillus glaucus CBS 516.65</name>
    <dbReference type="NCBI Taxonomy" id="1160497"/>
    <lineage>
        <taxon>Eukaryota</taxon>
        <taxon>Fungi</taxon>
        <taxon>Dikarya</taxon>
        <taxon>Ascomycota</taxon>
        <taxon>Pezizomycotina</taxon>
        <taxon>Eurotiomycetes</taxon>
        <taxon>Eurotiomycetidae</taxon>
        <taxon>Eurotiales</taxon>
        <taxon>Aspergillaceae</taxon>
        <taxon>Aspergillus</taxon>
        <taxon>Aspergillus subgen. Aspergillus</taxon>
    </lineage>
</organism>
<evidence type="ECO:0000313" key="2">
    <source>
        <dbReference type="EMBL" id="OJJ87968.1"/>
    </source>
</evidence>
<dbReference type="STRING" id="1160497.A0A1L9VVM9"/>
<dbReference type="CDD" id="cd18186">
    <property type="entry name" value="BTB_POZ_ZBTB_KLHL-like"/>
    <property type="match status" value="1"/>
</dbReference>
<evidence type="ECO:0000259" key="1">
    <source>
        <dbReference type="PROSITE" id="PS50097"/>
    </source>
</evidence>
<dbReference type="EMBL" id="KV878890">
    <property type="protein sequence ID" value="OJJ87968.1"/>
    <property type="molecule type" value="Genomic_DNA"/>
</dbReference>
<dbReference type="Gene3D" id="3.30.710.10">
    <property type="entry name" value="Potassium Channel Kv1.1, Chain A"/>
    <property type="match status" value="1"/>
</dbReference>
<reference evidence="3" key="1">
    <citation type="journal article" date="2017" name="Genome Biol.">
        <title>Comparative genomics reveals high biological diversity and specific adaptations in the industrially and medically important fungal genus Aspergillus.</title>
        <authorList>
            <person name="de Vries R.P."/>
            <person name="Riley R."/>
            <person name="Wiebenga A."/>
            <person name="Aguilar-Osorio G."/>
            <person name="Amillis S."/>
            <person name="Uchima C.A."/>
            <person name="Anderluh G."/>
            <person name="Asadollahi M."/>
            <person name="Askin M."/>
            <person name="Barry K."/>
            <person name="Battaglia E."/>
            <person name="Bayram O."/>
            <person name="Benocci T."/>
            <person name="Braus-Stromeyer S.A."/>
            <person name="Caldana C."/>
            <person name="Canovas D."/>
            <person name="Cerqueira G.C."/>
            <person name="Chen F."/>
            <person name="Chen W."/>
            <person name="Choi C."/>
            <person name="Clum A."/>
            <person name="Dos Santos R.A."/>
            <person name="Damasio A.R."/>
            <person name="Diallinas G."/>
            <person name="Emri T."/>
            <person name="Fekete E."/>
            <person name="Flipphi M."/>
            <person name="Freyberg S."/>
            <person name="Gallo A."/>
            <person name="Gournas C."/>
            <person name="Habgood R."/>
            <person name="Hainaut M."/>
            <person name="Harispe M.L."/>
            <person name="Henrissat B."/>
            <person name="Hilden K.S."/>
            <person name="Hope R."/>
            <person name="Hossain A."/>
            <person name="Karabika E."/>
            <person name="Karaffa L."/>
            <person name="Karanyi Z."/>
            <person name="Krasevec N."/>
            <person name="Kuo A."/>
            <person name="Kusch H."/>
            <person name="LaButti K."/>
            <person name="Lagendijk E.L."/>
            <person name="Lapidus A."/>
            <person name="Levasseur A."/>
            <person name="Lindquist E."/>
            <person name="Lipzen A."/>
            <person name="Logrieco A.F."/>
            <person name="MacCabe A."/>
            <person name="Maekelae M.R."/>
            <person name="Malavazi I."/>
            <person name="Melin P."/>
            <person name="Meyer V."/>
            <person name="Mielnichuk N."/>
            <person name="Miskei M."/>
            <person name="Molnar A.P."/>
            <person name="Mule G."/>
            <person name="Ngan C.Y."/>
            <person name="Orejas M."/>
            <person name="Orosz E."/>
            <person name="Ouedraogo J.P."/>
            <person name="Overkamp K.M."/>
            <person name="Park H.-S."/>
            <person name="Perrone G."/>
            <person name="Piumi F."/>
            <person name="Punt P.J."/>
            <person name="Ram A.F."/>
            <person name="Ramon A."/>
            <person name="Rauscher S."/>
            <person name="Record E."/>
            <person name="Riano-Pachon D.M."/>
            <person name="Robert V."/>
            <person name="Roehrig J."/>
            <person name="Ruller R."/>
            <person name="Salamov A."/>
            <person name="Salih N.S."/>
            <person name="Samson R.A."/>
            <person name="Sandor E."/>
            <person name="Sanguinetti M."/>
            <person name="Schuetze T."/>
            <person name="Sepcic K."/>
            <person name="Shelest E."/>
            <person name="Sherlock G."/>
            <person name="Sophianopoulou V."/>
            <person name="Squina F.M."/>
            <person name="Sun H."/>
            <person name="Susca A."/>
            <person name="Todd R.B."/>
            <person name="Tsang A."/>
            <person name="Unkles S.E."/>
            <person name="van de Wiele N."/>
            <person name="van Rossen-Uffink D."/>
            <person name="Oliveira J.V."/>
            <person name="Vesth T.C."/>
            <person name="Visser J."/>
            <person name="Yu J.-H."/>
            <person name="Zhou M."/>
            <person name="Andersen M.R."/>
            <person name="Archer D.B."/>
            <person name="Baker S.E."/>
            <person name="Benoit I."/>
            <person name="Brakhage A.A."/>
            <person name="Braus G.H."/>
            <person name="Fischer R."/>
            <person name="Frisvad J.C."/>
            <person name="Goldman G.H."/>
            <person name="Houbraken J."/>
            <person name="Oakley B."/>
            <person name="Pocsi I."/>
            <person name="Scazzocchio C."/>
            <person name="Seiboth B."/>
            <person name="vanKuyk P.A."/>
            <person name="Wortman J."/>
            <person name="Dyer P.S."/>
            <person name="Grigoriev I.V."/>
        </authorList>
    </citation>
    <scope>NUCLEOTIDE SEQUENCE [LARGE SCALE GENOMIC DNA]</scope>
    <source>
        <strain evidence="3">CBS 516.65</strain>
    </source>
</reference>
<dbReference type="AlphaFoldDB" id="A0A1L9VVM9"/>
<dbReference type="GeneID" id="34456225"/>
<dbReference type="RefSeq" id="XP_022404651.1">
    <property type="nucleotide sequence ID" value="XM_022539964.1"/>
</dbReference>
<feature type="non-terminal residue" evidence="2">
    <location>
        <position position="1"/>
    </location>
</feature>
<accession>A0A1L9VVM9</accession>
<sequence>RWYLNPKYSDLKIICRGETLPAHRLVVCSNSSYFARLSEGLTQEIFLEDHGPFQLKMMLQYLYMEKYTPEPAMLAEIYGKENGDISLFEYRAAFHAQMYGVGDYFQIPGLKTAAQRYFTSAFSFLLNRDAFCTAVSEVYNSTLESDRGLRDIVV</sequence>
<dbReference type="PANTHER" id="PTHR47843:SF5">
    <property type="entry name" value="BTB_POZ DOMAIN PROTEIN"/>
    <property type="match status" value="1"/>
</dbReference>
<keyword evidence="3" id="KW-1185">Reference proteome</keyword>
<dbReference type="Pfam" id="PF00651">
    <property type="entry name" value="BTB"/>
    <property type="match status" value="1"/>
</dbReference>
<dbReference type="OrthoDB" id="6359816at2759"/>
<dbReference type="PANTHER" id="PTHR47843">
    <property type="entry name" value="BTB DOMAIN-CONTAINING PROTEIN-RELATED"/>
    <property type="match status" value="1"/>
</dbReference>
<dbReference type="InterPro" id="IPR000210">
    <property type="entry name" value="BTB/POZ_dom"/>
</dbReference>